<name>A0A1X7V9W1_AMPQE</name>
<protein>
    <recommendedName>
        <fullName evidence="1">Reverse transcriptase Ty1/copia-type domain-containing protein</fullName>
    </recommendedName>
</protein>
<sequence length="113" mass="12996">MDVTAAFLNGKLDEVYMKQPEGFVIQGKEELVCKLKHSIYGLKQSPRCWNAVLDQQLQEMGFSHFTSDPCLYTFTSEGEFFIVGRSDERMSSIKKGLSEKFKMKDLGEMNHFL</sequence>
<dbReference type="Pfam" id="PF07727">
    <property type="entry name" value="RVT_2"/>
    <property type="match status" value="1"/>
</dbReference>
<dbReference type="STRING" id="400682.A0A1X7V9W1"/>
<dbReference type="AlphaFoldDB" id="A0A1X7V9W1"/>
<dbReference type="eggNOG" id="KOG0017">
    <property type="taxonomic scope" value="Eukaryota"/>
</dbReference>
<evidence type="ECO:0000313" key="2">
    <source>
        <dbReference type="EnsemblMetazoa" id="Aqu2.1.36307_001"/>
    </source>
</evidence>
<organism evidence="2">
    <name type="scientific">Amphimedon queenslandica</name>
    <name type="common">Sponge</name>
    <dbReference type="NCBI Taxonomy" id="400682"/>
    <lineage>
        <taxon>Eukaryota</taxon>
        <taxon>Metazoa</taxon>
        <taxon>Porifera</taxon>
        <taxon>Demospongiae</taxon>
        <taxon>Heteroscleromorpha</taxon>
        <taxon>Haplosclerida</taxon>
        <taxon>Niphatidae</taxon>
        <taxon>Amphimedon</taxon>
    </lineage>
</organism>
<dbReference type="InParanoid" id="A0A1X7V9W1"/>
<dbReference type="EnsemblMetazoa" id="Aqu2.1.36307_001">
    <property type="protein sequence ID" value="Aqu2.1.36307_001"/>
    <property type="gene ID" value="Aqu2.1.36307"/>
</dbReference>
<feature type="domain" description="Reverse transcriptase Ty1/copia-type" evidence="1">
    <location>
        <begin position="1"/>
        <end position="113"/>
    </location>
</feature>
<evidence type="ECO:0000259" key="1">
    <source>
        <dbReference type="Pfam" id="PF07727"/>
    </source>
</evidence>
<accession>A0A1X7V9W1</accession>
<reference evidence="2" key="1">
    <citation type="submission" date="2017-05" db="UniProtKB">
        <authorList>
            <consortium name="EnsemblMetazoa"/>
        </authorList>
    </citation>
    <scope>IDENTIFICATION</scope>
</reference>
<dbReference type="InterPro" id="IPR013103">
    <property type="entry name" value="RVT_2"/>
</dbReference>
<proteinExistence type="predicted"/>